<evidence type="ECO:0000256" key="2">
    <source>
        <dbReference type="ARBA" id="ARBA00022801"/>
    </source>
</evidence>
<evidence type="ECO:0000256" key="4">
    <source>
        <dbReference type="ARBA" id="ARBA00022840"/>
    </source>
</evidence>
<proteinExistence type="predicted"/>
<evidence type="ECO:0000256" key="5">
    <source>
        <dbReference type="ARBA" id="ARBA00023125"/>
    </source>
</evidence>
<dbReference type="RefSeq" id="WP_229293606.1">
    <property type="nucleotide sequence ID" value="NZ_CP086654.1"/>
</dbReference>
<dbReference type="GO" id="GO:0005524">
    <property type="term" value="F:ATP binding"/>
    <property type="evidence" value="ECO:0007669"/>
    <property type="project" value="UniProtKB-KW"/>
</dbReference>
<protein>
    <submittedName>
        <fullName evidence="9">ATP-binding protein</fullName>
    </submittedName>
</protein>
<dbReference type="InterPro" id="IPR002789">
    <property type="entry name" value="HerA_central"/>
</dbReference>
<dbReference type="SUPFAM" id="SSF52540">
    <property type="entry name" value="P-loop containing nucleoside triphosphate hydrolases"/>
    <property type="match status" value="1"/>
</dbReference>
<dbReference type="PANTHER" id="PTHR42957:SF1">
    <property type="entry name" value="HELICASE MJ1565-RELATED"/>
    <property type="match status" value="1"/>
</dbReference>
<dbReference type="InterPro" id="IPR033186">
    <property type="entry name" value="HerA_C"/>
</dbReference>
<accession>A0ABY3PFL4</accession>
<keyword evidence="4 9" id="KW-0067">ATP-binding</keyword>
<dbReference type="PANTHER" id="PTHR42957">
    <property type="entry name" value="HELICASE MJ1565-RELATED"/>
    <property type="match status" value="1"/>
</dbReference>
<evidence type="ECO:0000259" key="7">
    <source>
        <dbReference type="Pfam" id="PF01935"/>
    </source>
</evidence>
<feature type="domain" description="Helicase HerA-like C-terminal" evidence="8">
    <location>
        <begin position="417"/>
        <end position="482"/>
    </location>
</feature>
<gene>
    <name evidence="9" type="ORF">LN051_02830</name>
</gene>
<feature type="domain" description="Helicase HerA central" evidence="7">
    <location>
        <begin position="164"/>
        <end position="297"/>
    </location>
</feature>
<evidence type="ECO:0000256" key="1">
    <source>
        <dbReference type="ARBA" id="ARBA00022741"/>
    </source>
</evidence>
<name>A0ABY3PFL4_9STAP</name>
<sequence>MLYTDNDKNNYYLGMISQVYKDTSVVQIENLSWLKFKKLRKELIIPNTINYLVIVESVSNLFLGEVYQSKIPNSDSVHNALLNNISEKIYPELSIDLIGVLSSDSNKFKLPGFSNVGLTDRVYFANKRIIEIYLQSIELRSKYADSTDSKLKSFAKFSNAPSEEVSLYSSTLFDRHLMSIGTTNSGKSTSSLSILDKLINNNKKLLIIDPTGEYSDSFDENQNIKNLSLGIDTVVDAGRLTFSQWATLFETNDSSQPAVLADAIKSLRYQKKRGINETYIKVGKTPIDVENDLSKLSVEDTSFELSLLSSQITEEAVELDKLMKKYITGSFQFNQKQWLVQKIDYKLTNTNLLKFFSQKTDGKFDLIEEIDKFLNNTDNHSLYINASTIGVSDSIGGTIIDLISTYIIDKKPKNNIAFVMYIDEVHRYSKVNDENNFQFGLTNIAREGRKKGIFLFLTTQNPHDVPKELLGQIGTLLVHRLTHKNEIEVIKNHLSDQSIRQIKKLNQGEAILTSINLIRDIQIEIIKSNRIHANSTPTL</sequence>
<keyword evidence="2" id="KW-0378">Hydrolase</keyword>
<dbReference type="Pfam" id="PF01935">
    <property type="entry name" value="DUF87"/>
    <property type="match status" value="1"/>
</dbReference>
<keyword evidence="10" id="KW-1185">Reference proteome</keyword>
<dbReference type="Proteomes" id="UP001197626">
    <property type="component" value="Chromosome"/>
</dbReference>
<evidence type="ECO:0000313" key="10">
    <source>
        <dbReference type="Proteomes" id="UP001197626"/>
    </source>
</evidence>
<keyword evidence="1" id="KW-0547">Nucleotide-binding</keyword>
<organism evidence="9 10">
    <name type="scientific">Staphylococcus ratti</name>
    <dbReference type="NCBI Taxonomy" id="2892440"/>
    <lineage>
        <taxon>Bacteria</taxon>
        <taxon>Bacillati</taxon>
        <taxon>Bacillota</taxon>
        <taxon>Bacilli</taxon>
        <taxon>Bacillales</taxon>
        <taxon>Staphylococcaceae</taxon>
        <taxon>Staphylococcus</taxon>
    </lineage>
</organism>
<dbReference type="Pfam" id="PF05872">
    <property type="entry name" value="HerA_C"/>
    <property type="match status" value="1"/>
</dbReference>
<reference evidence="9 10" key="1">
    <citation type="journal article" date="2022" name="Pathogens">
        <title>Staphylococcus ratti sp. nov. Isolated from a Lab Rat.</title>
        <authorList>
            <person name="Kovarovic V."/>
            <person name="Sedlacek I."/>
            <person name="Petras P."/>
            <person name="Kralova S."/>
            <person name="Maslanova I."/>
            <person name="Svec P."/>
            <person name="Neumann-Schaal M."/>
            <person name="Botka T."/>
            <person name="Gelbicova T."/>
            <person name="Stankova E."/>
            <person name="Doskar J."/>
            <person name="Pantucek R."/>
        </authorList>
    </citation>
    <scope>NUCLEOTIDE SEQUENCE [LARGE SCALE GENOMIC DNA]</scope>
    <source>
        <strain evidence="9 10">CCM 9025</strain>
    </source>
</reference>
<evidence type="ECO:0000256" key="6">
    <source>
        <dbReference type="ARBA" id="ARBA00023235"/>
    </source>
</evidence>
<evidence type="ECO:0000313" key="9">
    <source>
        <dbReference type="EMBL" id="UEX91128.1"/>
    </source>
</evidence>
<keyword evidence="6" id="KW-0413">Isomerase</keyword>
<dbReference type="EMBL" id="CP086654">
    <property type="protein sequence ID" value="UEX91128.1"/>
    <property type="molecule type" value="Genomic_DNA"/>
</dbReference>
<dbReference type="InterPro" id="IPR008571">
    <property type="entry name" value="HerA-like"/>
</dbReference>
<evidence type="ECO:0000259" key="8">
    <source>
        <dbReference type="Pfam" id="PF05872"/>
    </source>
</evidence>
<dbReference type="Gene3D" id="3.40.50.300">
    <property type="entry name" value="P-loop containing nucleotide triphosphate hydrolases"/>
    <property type="match status" value="2"/>
</dbReference>
<keyword evidence="3" id="KW-0347">Helicase</keyword>
<evidence type="ECO:0000256" key="3">
    <source>
        <dbReference type="ARBA" id="ARBA00022806"/>
    </source>
</evidence>
<dbReference type="InterPro" id="IPR027417">
    <property type="entry name" value="P-loop_NTPase"/>
</dbReference>
<keyword evidence="5" id="KW-0238">DNA-binding</keyword>